<feature type="signal peptide" evidence="2">
    <location>
        <begin position="1"/>
        <end position="23"/>
    </location>
</feature>
<dbReference type="EMBL" id="FCNX02000017">
    <property type="protein sequence ID" value="SAK96697.1"/>
    <property type="molecule type" value="Genomic_DNA"/>
</dbReference>
<keyword evidence="1" id="KW-0175">Coiled coil</keyword>
<protein>
    <submittedName>
        <fullName evidence="3">Signal peptide protein</fullName>
    </submittedName>
</protein>
<reference evidence="3" key="1">
    <citation type="submission" date="2016-01" db="EMBL/GenBank/DDBJ databases">
        <authorList>
            <person name="Peeters C."/>
        </authorList>
    </citation>
    <scope>NUCLEOTIDE SEQUENCE</scope>
    <source>
        <strain evidence="3">LMG 29320</strain>
    </source>
</reference>
<keyword evidence="2" id="KW-0732">Signal</keyword>
<keyword evidence="4" id="KW-1185">Reference proteome</keyword>
<evidence type="ECO:0000313" key="4">
    <source>
        <dbReference type="Proteomes" id="UP000054903"/>
    </source>
</evidence>
<dbReference type="STRING" id="1777138.AWB77_05641"/>
<sequence>MKRLVVAQIVVIAAGLSAPLARGEDPLSNNAEVSAKNGDVAEFENLSSGNQLTALRKTFNGTFGASLSYYPGQMTYYAALFQQRTIWRVFKSQNDARAEAIYSDFAKTSSTLADAEIRRIKLEAEKAYADRQIAAQQDRASRLQADLDIARAQQTQVTSYQLEQQNAIRELRTEQAAAQAQLRALQIRVQELQKQSDSDLPAATR</sequence>
<evidence type="ECO:0000313" key="3">
    <source>
        <dbReference type="EMBL" id="SAK96697.1"/>
    </source>
</evidence>
<name>A0A158DSJ4_9BURK</name>
<organism evidence="3 4">
    <name type="scientific">Caballeronia fortuita</name>
    <dbReference type="NCBI Taxonomy" id="1777138"/>
    <lineage>
        <taxon>Bacteria</taxon>
        <taxon>Pseudomonadati</taxon>
        <taxon>Pseudomonadota</taxon>
        <taxon>Betaproteobacteria</taxon>
        <taxon>Burkholderiales</taxon>
        <taxon>Burkholderiaceae</taxon>
        <taxon>Caballeronia</taxon>
    </lineage>
</organism>
<gene>
    <name evidence="3" type="ORF">AWB77_05641</name>
</gene>
<dbReference type="AlphaFoldDB" id="A0A158DSJ4"/>
<feature type="coiled-coil region" evidence="1">
    <location>
        <begin position="133"/>
        <end position="195"/>
    </location>
</feature>
<dbReference type="Proteomes" id="UP000054903">
    <property type="component" value="Unassembled WGS sequence"/>
</dbReference>
<evidence type="ECO:0000256" key="2">
    <source>
        <dbReference type="SAM" id="SignalP"/>
    </source>
</evidence>
<feature type="chain" id="PRO_5007624460" evidence="2">
    <location>
        <begin position="24"/>
        <end position="205"/>
    </location>
</feature>
<dbReference type="Pfam" id="PF11180">
    <property type="entry name" value="DUF2968"/>
    <property type="match status" value="1"/>
</dbReference>
<accession>A0A158DSJ4</accession>
<proteinExistence type="predicted"/>
<dbReference type="OrthoDB" id="5952682at2"/>
<dbReference type="InterPro" id="IPR021350">
    <property type="entry name" value="DUF2968"/>
</dbReference>
<comment type="caution">
    <text evidence="3">The sequence shown here is derived from an EMBL/GenBank/DDBJ whole genome shotgun (WGS) entry which is preliminary data.</text>
</comment>
<evidence type="ECO:0000256" key="1">
    <source>
        <dbReference type="SAM" id="Coils"/>
    </source>
</evidence>
<dbReference type="RefSeq" id="WP_061137682.1">
    <property type="nucleotide sequence ID" value="NZ_FCNX02000017.1"/>
</dbReference>